<dbReference type="OrthoDB" id="9782993at2"/>
<name>A0A0J9BFY8_9FIRM</name>
<dbReference type="EMBL" id="ADLK01000056">
    <property type="protein sequence ID" value="KMW11239.1"/>
    <property type="molecule type" value="Genomic_DNA"/>
</dbReference>
<sequence>MEYKRITSKGGVNIPVKLRRSMGMEPRDAIELEVNDRNELVIRAYQARCIYCGSGEIHLKKNGKGVCRACADQLVDEYVKQKRKELA</sequence>
<dbReference type="InterPro" id="IPR037914">
    <property type="entry name" value="SpoVT-AbrB_sf"/>
</dbReference>
<gene>
    <name evidence="3" type="ORF">HMPREF9470_00526</name>
</gene>
<organism evidence="3 4">
    <name type="scientific">[Clostridium] citroniae WAL-19142</name>
    <dbReference type="NCBI Taxonomy" id="742734"/>
    <lineage>
        <taxon>Bacteria</taxon>
        <taxon>Bacillati</taxon>
        <taxon>Bacillota</taxon>
        <taxon>Clostridia</taxon>
        <taxon>Lachnospirales</taxon>
        <taxon>Lachnospiraceae</taxon>
        <taxon>Enterocloster</taxon>
    </lineage>
</organism>
<dbReference type="Proteomes" id="UP000037392">
    <property type="component" value="Unassembled WGS sequence"/>
</dbReference>
<dbReference type="SUPFAM" id="SSF89447">
    <property type="entry name" value="AbrB/MazE/MraZ-like"/>
    <property type="match status" value="1"/>
</dbReference>
<feature type="domain" description="SpoVT-AbrB" evidence="2">
    <location>
        <begin position="1"/>
        <end position="47"/>
    </location>
</feature>
<comment type="caution">
    <text evidence="3">The sequence shown here is derived from an EMBL/GenBank/DDBJ whole genome shotgun (WGS) entry which is preliminary data.</text>
</comment>
<dbReference type="AlphaFoldDB" id="A0A0J9BFY8"/>
<dbReference type="SMART" id="SM00966">
    <property type="entry name" value="SpoVT_AbrB"/>
    <property type="match status" value="1"/>
</dbReference>
<dbReference type="PATRIC" id="fig|742734.4.peg.561"/>
<evidence type="ECO:0000313" key="3">
    <source>
        <dbReference type="EMBL" id="KMW11239.1"/>
    </source>
</evidence>
<evidence type="ECO:0000259" key="2">
    <source>
        <dbReference type="PROSITE" id="PS51740"/>
    </source>
</evidence>
<dbReference type="RefSeq" id="WP_002596414.1">
    <property type="nucleotide sequence ID" value="NZ_KQ235875.1"/>
</dbReference>
<evidence type="ECO:0000313" key="4">
    <source>
        <dbReference type="Proteomes" id="UP000037392"/>
    </source>
</evidence>
<dbReference type="InterPro" id="IPR007159">
    <property type="entry name" value="SpoVT-AbrB_dom"/>
</dbReference>
<reference evidence="3 4" key="1">
    <citation type="submission" date="2011-04" db="EMBL/GenBank/DDBJ databases">
        <title>The Genome Sequence of Clostridium citroniae WAL-19142.</title>
        <authorList>
            <consortium name="The Broad Institute Genome Sequencing Platform"/>
            <person name="Earl A."/>
            <person name="Ward D."/>
            <person name="Feldgarden M."/>
            <person name="Gevers D."/>
            <person name="Warren Y.A."/>
            <person name="Tyrrell K.L."/>
            <person name="Citron D.M."/>
            <person name="Goldstein E.J."/>
            <person name="Daigneault M."/>
            <person name="Allen-Vercoe E."/>
            <person name="Young S.K."/>
            <person name="Zeng Q."/>
            <person name="Gargeya S."/>
            <person name="Fitzgerald M."/>
            <person name="Haas B."/>
            <person name="Abouelleil A."/>
            <person name="Alvarado L."/>
            <person name="Arachchi H.M."/>
            <person name="Berlin A."/>
            <person name="Brown A."/>
            <person name="Chapman S.B."/>
            <person name="Chen Z."/>
            <person name="Dunbar C."/>
            <person name="Freedman E."/>
            <person name="Gearin G."/>
            <person name="Gellesch M."/>
            <person name="Goldberg J."/>
            <person name="Griggs A."/>
            <person name="Gujja S."/>
            <person name="Heilman E.R."/>
            <person name="Heiman D."/>
            <person name="Howarth C."/>
            <person name="Larson L."/>
            <person name="Lui A."/>
            <person name="MacDonald P.J."/>
            <person name="Mehta T."/>
            <person name="Montmayeur A."/>
            <person name="Murphy C."/>
            <person name="Neiman D."/>
            <person name="Pearson M."/>
            <person name="Priest M."/>
            <person name="Roberts A."/>
            <person name="Saif S."/>
            <person name="Shea T."/>
            <person name="Shenoy N."/>
            <person name="Sisk P."/>
            <person name="Stolte C."/>
            <person name="Sykes S."/>
            <person name="White J."/>
            <person name="Yandava C."/>
            <person name="Wortman J."/>
            <person name="Nusbaum C."/>
            <person name="Birren B."/>
        </authorList>
    </citation>
    <scope>NUCLEOTIDE SEQUENCE [LARGE SCALE GENOMIC DNA]</scope>
    <source>
        <strain evidence="3 4">WAL-19142</strain>
    </source>
</reference>
<dbReference type="Gene3D" id="2.10.260.10">
    <property type="match status" value="1"/>
</dbReference>
<evidence type="ECO:0000256" key="1">
    <source>
        <dbReference type="PROSITE-ProRule" id="PRU01076"/>
    </source>
</evidence>
<dbReference type="GeneID" id="93163082"/>
<dbReference type="GO" id="GO:0003677">
    <property type="term" value="F:DNA binding"/>
    <property type="evidence" value="ECO:0007669"/>
    <property type="project" value="UniProtKB-UniRule"/>
</dbReference>
<protein>
    <recommendedName>
        <fullName evidence="2">SpoVT-AbrB domain-containing protein</fullName>
    </recommendedName>
</protein>
<accession>A0A0J9BFY8</accession>
<proteinExistence type="predicted"/>
<keyword evidence="1" id="KW-0238">DNA-binding</keyword>
<dbReference type="PROSITE" id="PS51740">
    <property type="entry name" value="SPOVT_ABRB"/>
    <property type="match status" value="1"/>
</dbReference>